<dbReference type="AlphaFoldDB" id="A0A6J7HLH7"/>
<accession>A0A6J7HLH7</accession>
<evidence type="ECO:0000313" key="10">
    <source>
        <dbReference type="EMBL" id="CAB5029714.1"/>
    </source>
</evidence>
<dbReference type="PANTHER" id="PTHR23511">
    <property type="entry name" value="SYNAPTIC VESICLE GLYCOPROTEIN 2"/>
    <property type="match status" value="1"/>
</dbReference>
<feature type="transmembrane region" description="Helical" evidence="6">
    <location>
        <begin position="191"/>
        <end position="210"/>
    </location>
</feature>
<dbReference type="InterPro" id="IPR020846">
    <property type="entry name" value="MFS_dom"/>
</dbReference>
<evidence type="ECO:0000256" key="5">
    <source>
        <dbReference type="ARBA" id="ARBA00023136"/>
    </source>
</evidence>
<comment type="subcellular location">
    <subcellularLocation>
        <location evidence="1">Membrane</location>
        <topology evidence="1">Multi-pass membrane protein</topology>
    </subcellularLocation>
</comment>
<feature type="transmembrane region" description="Helical" evidence="6">
    <location>
        <begin position="117"/>
        <end position="138"/>
    </location>
</feature>
<evidence type="ECO:0000256" key="2">
    <source>
        <dbReference type="ARBA" id="ARBA00022448"/>
    </source>
</evidence>
<evidence type="ECO:0000256" key="1">
    <source>
        <dbReference type="ARBA" id="ARBA00004141"/>
    </source>
</evidence>
<dbReference type="InterPro" id="IPR005829">
    <property type="entry name" value="Sugar_transporter_CS"/>
</dbReference>
<evidence type="ECO:0000313" key="8">
    <source>
        <dbReference type="EMBL" id="CAB4916469.1"/>
    </source>
</evidence>
<keyword evidence="3 6" id="KW-0812">Transmembrane</keyword>
<dbReference type="Pfam" id="PF00083">
    <property type="entry name" value="Sugar_tr"/>
    <property type="match status" value="1"/>
</dbReference>
<feature type="transmembrane region" description="Helical" evidence="6">
    <location>
        <begin position="283"/>
        <end position="306"/>
    </location>
</feature>
<feature type="domain" description="Major facilitator superfamily (MFS) profile" evidence="7">
    <location>
        <begin position="26"/>
        <end position="471"/>
    </location>
</feature>
<feature type="transmembrane region" description="Helical" evidence="6">
    <location>
        <begin position="92"/>
        <end position="111"/>
    </location>
</feature>
<dbReference type="PROSITE" id="PS50850">
    <property type="entry name" value="MFS"/>
    <property type="match status" value="1"/>
</dbReference>
<proteinExistence type="predicted"/>
<feature type="transmembrane region" description="Helical" evidence="6">
    <location>
        <begin position="446"/>
        <end position="466"/>
    </location>
</feature>
<dbReference type="SUPFAM" id="SSF103473">
    <property type="entry name" value="MFS general substrate transporter"/>
    <property type="match status" value="1"/>
</dbReference>
<dbReference type="GO" id="GO:0022857">
    <property type="term" value="F:transmembrane transporter activity"/>
    <property type="evidence" value="ECO:0007669"/>
    <property type="project" value="InterPro"/>
</dbReference>
<evidence type="ECO:0000256" key="4">
    <source>
        <dbReference type="ARBA" id="ARBA00022989"/>
    </source>
</evidence>
<gene>
    <name evidence="8" type="ORF">UFOPK3605_01437</name>
    <name evidence="9" type="ORF">UFOPK3897_00992</name>
    <name evidence="10" type="ORF">UFOPK4121_01247</name>
</gene>
<feature type="transmembrane region" description="Helical" evidence="6">
    <location>
        <begin position="380"/>
        <end position="404"/>
    </location>
</feature>
<dbReference type="PANTHER" id="PTHR23511:SF34">
    <property type="entry name" value="SYNAPTIC VESICLE GLYCOPROTEIN 2"/>
    <property type="match status" value="1"/>
</dbReference>
<dbReference type="EMBL" id="CAFBPQ010000046">
    <property type="protein sequence ID" value="CAB5029714.1"/>
    <property type="molecule type" value="Genomic_DNA"/>
</dbReference>
<protein>
    <submittedName>
        <fullName evidence="8">Unannotated protein</fullName>
    </submittedName>
</protein>
<evidence type="ECO:0000256" key="6">
    <source>
        <dbReference type="SAM" id="Phobius"/>
    </source>
</evidence>
<keyword evidence="4 6" id="KW-1133">Transmembrane helix</keyword>
<keyword evidence="2" id="KW-0813">Transport</keyword>
<evidence type="ECO:0000256" key="3">
    <source>
        <dbReference type="ARBA" id="ARBA00022692"/>
    </source>
</evidence>
<dbReference type="InterPro" id="IPR036259">
    <property type="entry name" value="MFS_trans_sf"/>
</dbReference>
<evidence type="ECO:0000313" key="9">
    <source>
        <dbReference type="EMBL" id="CAB4979001.1"/>
    </source>
</evidence>
<dbReference type="EMBL" id="CAFBMM010000102">
    <property type="protein sequence ID" value="CAB4916469.1"/>
    <property type="molecule type" value="Genomic_DNA"/>
</dbReference>
<feature type="transmembrane region" description="Helical" evidence="6">
    <location>
        <begin position="318"/>
        <end position="341"/>
    </location>
</feature>
<feature type="transmembrane region" description="Helical" evidence="6">
    <location>
        <begin position="26"/>
        <end position="47"/>
    </location>
</feature>
<dbReference type="GO" id="GO:0016020">
    <property type="term" value="C:membrane"/>
    <property type="evidence" value="ECO:0007669"/>
    <property type="project" value="UniProtKB-SubCell"/>
</dbReference>
<organism evidence="8">
    <name type="scientific">freshwater metagenome</name>
    <dbReference type="NCBI Taxonomy" id="449393"/>
    <lineage>
        <taxon>unclassified sequences</taxon>
        <taxon>metagenomes</taxon>
        <taxon>ecological metagenomes</taxon>
    </lineage>
</organism>
<feature type="transmembrane region" description="Helical" evidence="6">
    <location>
        <begin position="348"/>
        <end position="368"/>
    </location>
</feature>
<feature type="transmembrane region" description="Helical" evidence="6">
    <location>
        <begin position="59"/>
        <end position="80"/>
    </location>
</feature>
<feature type="transmembrane region" description="Helical" evidence="6">
    <location>
        <begin position="416"/>
        <end position="440"/>
    </location>
</feature>
<dbReference type="InterPro" id="IPR005828">
    <property type="entry name" value="MFS_sugar_transport-like"/>
</dbReference>
<evidence type="ECO:0000259" key="7">
    <source>
        <dbReference type="PROSITE" id="PS50850"/>
    </source>
</evidence>
<reference evidence="8" key="1">
    <citation type="submission" date="2020-05" db="EMBL/GenBank/DDBJ databases">
        <authorList>
            <person name="Chiriac C."/>
            <person name="Salcher M."/>
            <person name="Ghai R."/>
            <person name="Kavagutti S V."/>
        </authorList>
    </citation>
    <scope>NUCLEOTIDE SEQUENCE</scope>
</reference>
<name>A0A6J7HLH7_9ZZZZ</name>
<keyword evidence="5 6" id="KW-0472">Membrane</keyword>
<dbReference type="Gene3D" id="1.20.1250.20">
    <property type="entry name" value="MFS general substrate transporter like domains"/>
    <property type="match status" value="2"/>
</dbReference>
<dbReference type="EMBL" id="CAFBOF010000020">
    <property type="protein sequence ID" value="CAB4979001.1"/>
    <property type="molecule type" value="Genomic_DNA"/>
</dbReference>
<dbReference type="PROSITE" id="PS00217">
    <property type="entry name" value="SUGAR_TRANSPORT_2"/>
    <property type="match status" value="1"/>
</dbReference>
<feature type="transmembrane region" description="Helical" evidence="6">
    <location>
        <begin position="150"/>
        <end position="176"/>
    </location>
</feature>
<sequence length="492" mass="52864">MDVSDQRVPLGQALDDSEITRRHKRFWLLAGLGILLDGFDFFIIGVVNPLLEEQYNLDSITLGLVSCAAIVGAIFGAGFLGPLADKIGRRKIFKYDLWLFTFFAIACAFAPNIGLLIVFRFMVGVAIGLDYPISASYLSEILPKKSRGRWLVGAFSLQAVGILLAAVIGLIILLAISGEAAGSTSIDQINIAWRVMLGFGAIPALVIIFVRRKTPESPRWLAQNGYENEAVAVTEELTGVKVKITDKERERSVEVSEGIKSLFQPALFKADMIRRTIFTAVPWFLMDMATYGVGIFTPTLLASMAVKEVNSNFLADDIASTAGTALLDIFLPLGFLCAIVLVERAGRIGLQIVGFAVMAAALMILAIANGLPGGGGQHLSMVFIGFALFNFFMNAGPNATTYALPAEVFPSDLRAAGHGFAAASAKLGAAIGVFFFPLLLSSIGETALLTMLAFVCLIALVITRVLRIETRGKSFEEISGRKISALAPRVEV</sequence>